<organism evidence="12 13">
    <name type="scientific">Chionoecetes opilio</name>
    <name type="common">Atlantic snow crab</name>
    <name type="synonym">Cancer opilio</name>
    <dbReference type="NCBI Taxonomy" id="41210"/>
    <lineage>
        <taxon>Eukaryota</taxon>
        <taxon>Metazoa</taxon>
        <taxon>Ecdysozoa</taxon>
        <taxon>Arthropoda</taxon>
        <taxon>Crustacea</taxon>
        <taxon>Multicrustacea</taxon>
        <taxon>Malacostraca</taxon>
        <taxon>Eumalacostraca</taxon>
        <taxon>Eucarida</taxon>
        <taxon>Decapoda</taxon>
        <taxon>Pleocyemata</taxon>
        <taxon>Brachyura</taxon>
        <taxon>Eubrachyura</taxon>
        <taxon>Majoidea</taxon>
        <taxon>Majidae</taxon>
        <taxon>Chionoecetes</taxon>
    </lineage>
</organism>
<dbReference type="GO" id="GO:0016020">
    <property type="term" value="C:membrane"/>
    <property type="evidence" value="ECO:0007669"/>
    <property type="project" value="InterPro"/>
</dbReference>
<evidence type="ECO:0000313" key="12">
    <source>
        <dbReference type="EMBL" id="KAG0712505.1"/>
    </source>
</evidence>
<accession>A0A8J4XZQ3</accession>
<sequence length="106" mass="11900">MVPEEQAMKDEAEHEGHDQIVPPPGLPQKSMREVIGGRIYWGGVGSARQEAVVGAMKHAWKGYKTHAWGHDHLRPISRTRSDGFASASPLLMPWTHFGSWIYGRVR</sequence>
<proteinExistence type="inferred from homology"/>
<comment type="similarity">
    <text evidence="3">Belongs to the glycosyl hydrolase 47 family.</text>
</comment>
<reference evidence="12" key="1">
    <citation type="submission" date="2020-07" db="EMBL/GenBank/DDBJ databases">
        <title>The High-quality genome of the commercially important snow crab, Chionoecetes opilio.</title>
        <authorList>
            <person name="Jeong J.-H."/>
            <person name="Ryu S."/>
        </authorList>
    </citation>
    <scope>NUCLEOTIDE SEQUENCE</scope>
    <source>
        <strain evidence="12">MADBK_172401_WGS</strain>
        <tissue evidence="12">Digestive gland</tissue>
    </source>
</reference>
<evidence type="ECO:0000256" key="6">
    <source>
        <dbReference type="ARBA" id="ARBA00022801"/>
    </source>
</evidence>
<dbReference type="InterPro" id="IPR001382">
    <property type="entry name" value="Glyco_hydro_47"/>
</dbReference>
<comment type="cofactor">
    <cofactor evidence="1">
        <name>Ca(2+)</name>
        <dbReference type="ChEBI" id="CHEBI:29108"/>
    </cofactor>
</comment>
<protein>
    <recommendedName>
        <fullName evidence="4">mannosyl-oligosaccharide 1,2-alpha-mannosidase</fullName>
        <ecNumber evidence="4">3.2.1.113</ecNumber>
    </recommendedName>
</protein>
<evidence type="ECO:0000256" key="9">
    <source>
        <dbReference type="ARBA" id="ARBA00047669"/>
    </source>
</evidence>
<comment type="catalytic activity">
    <reaction evidence="9">
        <text>N(4)-(alpha-D-Man-(1-&gt;2)-alpha-D-Man-(1-&gt;2)-alpha-D-Man-(1-&gt;3)-[alpha-D-Man-(1-&gt;3)-[alpha-D-Man-(1-&gt;2)-alpha-D-Man-(1-&gt;6)]-alpha-D-Man-(1-&gt;6)]-beta-D-Man-(1-&gt;4)-beta-D-GlcNAc-(1-&gt;4)-beta-D-GlcNAc)-L-asparaginyl-[protein] (N-glucan mannose isomer 8A1,2,3B1,3) + 3 H2O = N(4)-(alpha-D-Man-(1-&gt;3)-[alpha-D-Man-(1-&gt;3)-[alpha-D-Man-(1-&gt;6)]-alpha-D-Man-(1-&gt;6)]-beta-D-Man-(1-&gt;4)-beta-D-GlcNAc-(1-&gt;4)-beta-D-GlcNAc)-L-asparaginyl-[protein] (N-glucan mannose isomer 5A1,2) + 3 beta-D-mannose</text>
        <dbReference type="Rhea" id="RHEA:56028"/>
        <dbReference type="Rhea" id="RHEA-COMP:14358"/>
        <dbReference type="Rhea" id="RHEA-COMP:14367"/>
        <dbReference type="ChEBI" id="CHEBI:15377"/>
        <dbReference type="ChEBI" id="CHEBI:28563"/>
        <dbReference type="ChEBI" id="CHEBI:59087"/>
        <dbReference type="ChEBI" id="CHEBI:60628"/>
        <dbReference type="EC" id="3.2.1.113"/>
    </reaction>
</comment>
<evidence type="ECO:0000256" key="8">
    <source>
        <dbReference type="ARBA" id="ARBA00023157"/>
    </source>
</evidence>
<evidence type="ECO:0000256" key="10">
    <source>
        <dbReference type="ARBA" id="ARBA00048605"/>
    </source>
</evidence>
<evidence type="ECO:0000256" key="7">
    <source>
        <dbReference type="ARBA" id="ARBA00022837"/>
    </source>
</evidence>
<dbReference type="GO" id="GO:0004571">
    <property type="term" value="F:mannosyl-oligosaccharide 1,2-alpha-mannosidase activity"/>
    <property type="evidence" value="ECO:0007669"/>
    <property type="project" value="UniProtKB-EC"/>
</dbReference>
<gene>
    <name evidence="12" type="primary">Man1b1_0</name>
    <name evidence="12" type="ORF">GWK47_018331</name>
</gene>
<keyword evidence="13" id="KW-1185">Reference proteome</keyword>
<dbReference type="InterPro" id="IPR036026">
    <property type="entry name" value="Seven-hairpin_glycosidases"/>
</dbReference>
<dbReference type="InterPro" id="IPR012341">
    <property type="entry name" value="6hp_glycosidase-like_sf"/>
</dbReference>
<evidence type="ECO:0000313" key="13">
    <source>
        <dbReference type="Proteomes" id="UP000770661"/>
    </source>
</evidence>
<dbReference type="OrthoDB" id="8118055at2759"/>
<dbReference type="GO" id="GO:0005975">
    <property type="term" value="P:carbohydrate metabolic process"/>
    <property type="evidence" value="ECO:0007669"/>
    <property type="project" value="InterPro"/>
</dbReference>
<comment type="pathway">
    <text evidence="2">Protein modification; protein glycosylation.</text>
</comment>
<comment type="catalytic activity">
    <reaction evidence="10">
        <text>N(4)-(alpha-D-Man-(1-&gt;2)-alpha-D-Man-(1-&gt;2)-alpha-D-Man-(1-&gt;3)-[alpha-D-Man-(1-&gt;2)-alpha-D-Man-(1-&gt;3)-[alpha-D-Man-(1-&gt;2)-alpha-D-Man-(1-&gt;6)]-alpha-D-Man-(1-&gt;6)]-beta-D-Man-(1-&gt;4)-beta-D-GlcNAc-(1-&gt;4)-beta-D-GlcNAc)-L-asparaginyl-[protein] (N-glucan mannose isomer 9A1,2,3B1,2,3) + 4 H2O = N(4)-(alpha-D-Man-(1-&gt;3)-[alpha-D-Man-(1-&gt;3)-[alpha-D-Man-(1-&gt;6)]-alpha-D-Man-(1-&gt;6)]-beta-D-Man-(1-&gt;4)-beta-D-GlcNAc-(1-&gt;4)-beta-D-GlcNAc)-L-asparaginyl-[protein] (N-glucan mannose isomer 5A1,2) + 4 beta-D-mannose</text>
        <dbReference type="Rhea" id="RHEA:56008"/>
        <dbReference type="Rhea" id="RHEA-COMP:14356"/>
        <dbReference type="Rhea" id="RHEA-COMP:14367"/>
        <dbReference type="ChEBI" id="CHEBI:15377"/>
        <dbReference type="ChEBI" id="CHEBI:28563"/>
        <dbReference type="ChEBI" id="CHEBI:59087"/>
        <dbReference type="ChEBI" id="CHEBI:139493"/>
        <dbReference type="EC" id="3.2.1.113"/>
    </reaction>
</comment>
<dbReference type="SUPFAM" id="SSF48225">
    <property type="entry name" value="Seven-hairpin glycosidases"/>
    <property type="match status" value="1"/>
</dbReference>
<evidence type="ECO:0000256" key="3">
    <source>
        <dbReference type="ARBA" id="ARBA00007658"/>
    </source>
</evidence>
<dbReference type="Proteomes" id="UP000770661">
    <property type="component" value="Unassembled WGS sequence"/>
</dbReference>
<dbReference type="AlphaFoldDB" id="A0A8J4XZQ3"/>
<dbReference type="PANTHER" id="PTHR11742">
    <property type="entry name" value="MANNOSYL-OLIGOSACCHARIDE ALPHA-1,2-MANNOSIDASE-RELATED"/>
    <property type="match status" value="1"/>
</dbReference>
<evidence type="ECO:0000256" key="2">
    <source>
        <dbReference type="ARBA" id="ARBA00004922"/>
    </source>
</evidence>
<dbReference type="GO" id="GO:0005509">
    <property type="term" value="F:calcium ion binding"/>
    <property type="evidence" value="ECO:0007669"/>
    <property type="project" value="InterPro"/>
</dbReference>
<dbReference type="PANTHER" id="PTHR11742:SF55">
    <property type="entry name" value="ENDOPLASMIC RETICULUM MANNOSYL-OLIGOSACCHARIDE 1,2-ALPHA-MANNOSIDASE"/>
    <property type="match status" value="1"/>
</dbReference>
<dbReference type="GO" id="GO:0005783">
    <property type="term" value="C:endoplasmic reticulum"/>
    <property type="evidence" value="ECO:0007669"/>
    <property type="project" value="TreeGrafter"/>
</dbReference>
<evidence type="ECO:0000256" key="5">
    <source>
        <dbReference type="ARBA" id="ARBA00022723"/>
    </source>
</evidence>
<name>A0A8J4XZQ3_CHIOP</name>
<evidence type="ECO:0000256" key="11">
    <source>
        <dbReference type="SAM" id="MobiDB-lite"/>
    </source>
</evidence>
<keyword evidence="5" id="KW-0479">Metal-binding</keyword>
<dbReference type="Gene3D" id="1.50.10.10">
    <property type="match status" value="1"/>
</dbReference>
<comment type="caution">
    <text evidence="12">The sequence shown here is derived from an EMBL/GenBank/DDBJ whole genome shotgun (WGS) entry which is preliminary data.</text>
</comment>
<feature type="region of interest" description="Disordered" evidence="11">
    <location>
        <begin position="1"/>
        <end position="28"/>
    </location>
</feature>
<feature type="compositionally biased region" description="Basic and acidic residues" evidence="11">
    <location>
        <begin position="1"/>
        <end position="18"/>
    </location>
</feature>
<keyword evidence="6" id="KW-0378">Hydrolase</keyword>
<keyword evidence="7" id="KW-0106">Calcium</keyword>
<dbReference type="Pfam" id="PF01532">
    <property type="entry name" value="Glyco_hydro_47"/>
    <property type="match status" value="1"/>
</dbReference>
<dbReference type="InterPro" id="IPR050749">
    <property type="entry name" value="Glycosyl_Hydrolase_47"/>
</dbReference>
<dbReference type="EC" id="3.2.1.113" evidence="4"/>
<dbReference type="EMBL" id="JACEEZ010022335">
    <property type="protein sequence ID" value="KAG0712505.1"/>
    <property type="molecule type" value="Genomic_DNA"/>
</dbReference>
<evidence type="ECO:0000256" key="4">
    <source>
        <dbReference type="ARBA" id="ARBA00012238"/>
    </source>
</evidence>
<keyword evidence="8" id="KW-1015">Disulfide bond</keyword>
<evidence type="ECO:0000256" key="1">
    <source>
        <dbReference type="ARBA" id="ARBA00001913"/>
    </source>
</evidence>